<dbReference type="GeneID" id="87860504"/>
<dbReference type="GO" id="GO:0005794">
    <property type="term" value="C:Golgi apparatus"/>
    <property type="evidence" value="ECO:0007669"/>
    <property type="project" value="TreeGrafter"/>
</dbReference>
<dbReference type="Gene3D" id="3.30.420.150">
    <property type="entry name" value="Exopolyphosphatase. Domain 2"/>
    <property type="match status" value="1"/>
</dbReference>
<name>A0AAE0J779_9PEZI</name>
<dbReference type="GO" id="GO:0005524">
    <property type="term" value="F:ATP binding"/>
    <property type="evidence" value="ECO:0007669"/>
    <property type="project" value="UniProtKB-KW"/>
</dbReference>
<evidence type="ECO:0000313" key="8">
    <source>
        <dbReference type="EMBL" id="KAK3338203.1"/>
    </source>
</evidence>
<reference evidence="8" key="1">
    <citation type="journal article" date="2023" name="Mol. Phylogenet. Evol.">
        <title>Genome-scale phylogeny and comparative genomics of the fungal order Sordariales.</title>
        <authorList>
            <person name="Hensen N."/>
            <person name="Bonometti L."/>
            <person name="Westerberg I."/>
            <person name="Brannstrom I.O."/>
            <person name="Guillou S."/>
            <person name="Cros-Aarteil S."/>
            <person name="Calhoun S."/>
            <person name="Haridas S."/>
            <person name="Kuo A."/>
            <person name="Mondo S."/>
            <person name="Pangilinan J."/>
            <person name="Riley R."/>
            <person name="LaButti K."/>
            <person name="Andreopoulos B."/>
            <person name="Lipzen A."/>
            <person name="Chen C."/>
            <person name="Yan M."/>
            <person name="Daum C."/>
            <person name="Ng V."/>
            <person name="Clum A."/>
            <person name="Steindorff A."/>
            <person name="Ohm R.A."/>
            <person name="Martin F."/>
            <person name="Silar P."/>
            <person name="Natvig D.O."/>
            <person name="Lalanne C."/>
            <person name="Gautier V."/>
            <person name="Ament-Velasquez S.L."/>
            <person name="Kruys A."/>
            <person name="Hutchinson M.I."/>
            <person name="Powell A.J."/>
            <person name="Barry K."/>
            <person name="Miller A.N."/>
            <person name="Grigoriev I.V."/>
            <person name="Debuchy R."/>
            <person name="Gladieux P."/>
            <person name="Hiltunen Thoren M."/>
            <person name="Johannesson H."/>
        </authorList>
    </citation>
    <scope>NUCLEOTIDE SEQUENCE</scope>
    <source>
        <strain evidence="8">CBS 560.94</strain>
    </source>
</reference>
<keyword evidence="7" id="KW-0812">Transmembrane</keyword>
<organism evidence="8 9">
    <name type="scientific">Neurospora tetraspora</name>
    <dbReference type="NCBI Taxonomy" id="94610"/>
    <lineage>
        <taxon>Eukaryota</taxon>
        <taxon>Fungi</taxon>
        <taxon>Dikarya</taxon>
        <taxon>Ascomycota</taxon>
        <taxon>Pezizomycotina</taxon>
        <taxon>Sordariomycetes</taxon>
        <taxon>Sordariomycetidae</taxon>
        <taxon>Sordariales</taxon>
        <taxon>Sordariaceae</taxon>
        <taxon>Neurospora</taxon>
    </lineage>
</organism>
<dbReference type="PANTHER" id="PTHR11782">
    <property type="entry name" value="ADENOSINE/GUANOSINE DIPHOSPHATASE"/>
    <property type="match status" value="1"/>
</dbReference>
<dbReference type="Proteomes" id="UP001278500">
    <property type="component" value="Unassembled WGS sequence"/>
</dbReference>
<evidence type="ECO:0000256" key="7">
    <source>
        <dbReference type="SAM" id="Phobius"/>
    </source>
</evidence>
<keyword evidence="9" id="KW-1185">Reference proteome</keyword>
<dbReference type="Gene3D" id="3.30.420.40">
    <property type="match status" value="1"/>
</dbReference>
<gene>
    <name evidence="8" type="ORF">B0H65DRAFT_314862</name>
</gene>
<keyword evidence="7" id="KW-1133">Transmembrane helix</keyword>
<dbReference type="GO" id="GO:0004382">
    <property type="term" value="F:GDP phosphatase activity"/>
    <property type="evidence" value="ECO:0007669"/>
    <property type="project" value="TreeGrafter"/>
</dbReference>
<feature type="active site" description="Proton acceptor" evidence="3">
    <location>
        <position position="144"/>
    </location>
</feature>
<dbReference type="Pfam" id="PF01150">
    <property type="entry name" value="GDA1_CD39"/>
    <property type="match status" value="1"/>
</dbReference>
<dbReference type="EMBL" id="JAUEPP010000008">
    <property type="protein sequence ID" value="KAK3338203.1"/>
    <property type="molecule type" value="Genomic_DNA"/>
</dbReference>
<dbReference type="GO" id="GO:0016020">
    <property type="term" value="C:membrane"/>
    <property type="evidence" value="ECO:0007669"/>
    <property type="project" value="TreeGrafter"/>
</dbReference>
<feature type="transmembrane region" description="Helical" evidence="7">
    <location>
        <begin position="540"/>
        <end position="557"/>
    </location>
</feature>
<evidence type="ECO:0000256" key="1">
    <source>
        <dbReference type="ARBA" id="ARBA00009283"/>
    </source>
</evidence>
<keyword evidence="7" id="KW-0472">Membrane</keyword>
<sequence>MTGRWGVILDAGSSGTRLHIYRWKDPEKALEHASPEELRSLPKITTKKKWTKKIRPGISTFGEKAGVVGEDYLKELIDHALDIIPADKIHDTPIFLMATAGMRLLPQVQQNAITGAVCSYLRKNTKFALPDCDLHIQVIPGETEGLYGWIASNYLLGGFDHPEQHAHGKGHHTYGFLDMGGASAQIAFAPNSTEAEKHANDLKLLRLRTLDGSSAEYKVFTTTWLGFGVNRAREAYVQSLRELYTTSDVGELPDPCLPKGLRMSLDGTPVQKPQKGETSLIGTGAFDECLRKTYPLLGKDKPCADDPCLINGQHVPAIDFDVNHFVGVSEYWHTTHGVFGGKDDEAYDFITYQKRVKDFCGRDWNSIEPGLDTHKKFAVKDAQEACFKASWLINILHEGIGVPRIGVEDLPEPGLNASKGAIEKAKQKGFLDPFHPVDKIDGIEVSWTLGKMVLYAAGQIPPKTGDDRYPVGFGTNIPSAGATALPPDFQYAGSTWTPLSGGASHNDSPYHPAVNGTADDGSDWDLEAENLLGKTKAKTTHSLLIVFLIFLALLFFFRKKDRRMRFYGRVNNLFHKPRRSGRFGKVSSSGHSSGPLSSLKNKLFGRRSLSSGSYERVLEEGGADEFELNDSHFRNSSASSYFDHNNDLNGFYSDSSDSSSSGGGQSKLGITSGLATPKLNLDSRFADLGGGNGVMTPGGSALDRAGLVVRTDSRERLGLTPTTTTMSLQGRRSRAGSPTRLKSPLMSPLQGRFVVG</sequence>
<dbReference type="GO" id="GO:0045134">
    <property type="term" value="F:UDP phosphatase activity"/>
    <property type="evidence" value="ECO:0007669"/>
    <property type="project" value="TreeGrafter"/>
</dbReference>
<dbReference type="GO" id="GO:0046036">
    <property type="term" value="P:CTP metabolic process"/>
    <property type="evidence" value="ECO:0007669"/>
    <property type="project" value="TreeGrafter"/>
</dbReference>
<accession>A0AAE0J779</accession>
<evidence type="ECO:0000256" key="6">
    <source>
        <dbReference type="SAM" id="MobiDB-lite"/>
    </source>
</evidence>
<evidence type="ECO:0000256" key="5">
    <source>
        <dbReference type="RuleBase" id="RU003833"/>
    </source>
</evidence>
<feature type="region of interest" description="Disordered" evidence="6">
    <location>
        <begin position="722"/>
        <end position="747"/>
    </location>
</feature>
<dbReference type="RefSeq" id="XP_062677654.1">
    <property type="nucleotide sequence ID" value="XM_062823350.1"/>
</dbReference>
<evidence type="ECO:0000256" key="4">
    <source>
        <dbReference type="PIRSR" id="PIRSR600407-2"/>
    </source>
</evidence>
<dbReference type="AlphaFoldDB" id="A0AAE0J779"/>
<dbReference type="InterPro" id="IPR000407">
    <property type="entry name" value="GDA1_CD39_NTPase"/>
</dbReference>
<dbReference type="CDD" id="cd24039">
    <property type="entry name" value="ASKHA_NBD_YND1-like"/>
    <property type="match status" value="1"/>
</dbReference>
<dbReference type="GO" id="GO:0006256">
    <property type="term" value="P:UDP catabolic process"/>
    <property type="evidence" value="ECO:0007669"/>
    <property type="project" value="TreeGrafter"/>
</dbReference>
<dbReference type="GO" id="GO:0017111">
    <property type="term" value="F:ribonucleoside triphosphate phosphatase activity"/>
    <property type="evidence" value="ECO:0007669"/>
    <property type="project" value="TreeGrafter"/>
</dbReference>
<comment type="caution">
    <text evidence="8">The sequence shown here is derived from an EMBL/GenBank/DDBJ whole genome shotgun (WGS) entry which is preliminary data.</text>
</comment>
<proteinExistence type="inferred from homology"/>
<evidence type="ECO:0000256" key="2">
    <source>
        <dbReference type="ARBA" id="ARBA00022801"/>
    </source>
</evidence>
<reference evidence="8" key="2">
    <citation type="submission" date="2023-06" db="EMBL/GenBank/DDBJ databases">
        <authorList>
            <consortium name="Lawrence Berkeley National Laboratory"/>
            <person name="Haridas S."/>
            <person name="Hensen N."/>
            <person name="Bonometti L."/>
            <person name="Westerberg I."/>
            <person name="Brannstrom I.O."/>
            <person name="Guillou S."/>
            <person name="Cros-Aarteil S."/>
            <person name="Calhoun S."/>
            <person name="Kuo A."/>
            <person name="Mondo S."/>
            <person name="Pangilinan J."/>
            <person name="Riley R."/>
            <person name="Labutti K."/>
            <person name="Andreopoulos B."/>
            <person name="Lipzen A."/>
            <person name="Chen C."/>
            <person name="Yanf M."/>
            <person name="Daum C."/>
            <person name="Ng V."/>
            <person name="Clum A."/>
            <person name="Steindorff A."/>
            <person name="Ohm R."/>
            <person name="Martin F."/>
            <person name="Silar P."/>
            <person name="Natvig D."/>
            <person name="Lalanne C."/>
            <person name="Gautier V."/>
            <person name="Ament-Velasquez S.L."/>
            <person name="Kruys A."/>
            <person name="Hutchinson M.I."/>
            <person name="Powell A.J."/>
            <person name="Barry K."/>
            <person name="Miller A.N."/>
            <person name="Grigoriev I.V."/>
            <person name="Debuchy R."/>
            <person name="Gladieux P."/>
            <person name="Thoren M.H."/>
            <person name="Johannesson H."/>
        </authorList>
    </citation>
    <scope>NUCLEOTIDE SEQUENCE</scope>
    <source>
        <strain evidence="8">CBS 560.94</strain>
    </source>
</reference>
<dbReference type="PANTHER" id="PTHR11782:SF121">
    <property type="entry name" value="NUCLEOSIDE-DIPHOSPHATASE MIG-23"/>
    <property type="match status" value="1"/>
</dbReference>
<keyword evidence="4" id="KW-0067">ATP-binding</keyword>
<evidence type="ECO:0000313" key="9">
    <source>
        <dbReference type="Proteomes" id="UP001278500"/>
    </source>
</evidence>
<protein>
    <submittedName>
        <fullName evidence="8">Nucleoside phosphatase family-domain-containing protein</fullName>
    </submittedName>
</protein>
<keyword evidence="2 5" id="KW-0378">Hydrolase</keyword>
<keyword evidence="4" id="KW-0547">Nucleotide-binding</keyword>
<evidence type="ECO:0000256" key="3">
    <source>
        <dbReference type="PIRSR" id="PIRSR600407-1"/>
    </source>
</evidence>
<feature type="binding site" evidence="4">
    <location>
        <begin position="181"/>
        <end position="185"/>
    </location>
    <ligand>
        <name>ATP</name>
        <dbReference type="ChEBI" id="CHEBI:30616"/>
    </ligand>
</feature>
<comment type="similarity">
    <text evidence="1 5">Belongs to the GDA1/CD39 NTPase family.</text>
</comment>
<dbReference type="PROSITE" id="PS01238">
    <property type="entry name" value="GDA1_CD39_NTPASE"/>
    <property type="match status" value="1"/>
</dbReference>